<proteinExistence type="predicted"/>
<evidence type="ECO:0000313" key="2">
    <source>
        <dbReference type="Proteomes" id="UP000559027"/>
    </source>
</evidence>
<organism evidence="1 2">
    <name type="scientific">Leucocoprinus leucothites</name>
    <dbReference type="NCBI Taxonomy" id="201217"/>
    <lineage>
        <taxon>Eukaryota</taxon>
        <taxon>Fungi</taxon>
        <taxon>Dikarya</taxon>
        <taxon>Basidiomycota</taxon>
        <taxon>Agaricomycotina</taxon>
        <taxon>Agaricomycetes</taxon>
        <taxon>Agaricomycetidae</taxon>
        <taxon>Agaricales</taxon>
        <taxon>Agaricineae</taxon>
        <taxon>Agaricaceae</taxon>
        <taxon>Leucocoprinus</taxon>
    </lineage>
</organism>
<reference evidence="1 2" key="1">
    <citation type="journal article" date="2020" name="ISME J.">
        <title>Uncovering the hidden diversity of litter-decomposition mechanisms in mushroom-forming fungi.</title>
        <authorList>
            <person name="Floudas D."/>
            <person name="Bentzer J."/>
            <person name="Ahren D."/>
            <person name="Johansson T."/>
            <person name="Persson P."/>
            <person name="Tunlid A."/>
        </authorList>
    </citation>
    <scope>NUCLEOTIDE SEQUENCE [LARGE SCALE GENOMIC DNA]</scope>
    <source>
        <strain evidence="1 2">CBS 146.42</strain>
    </source>
</reference>
<dbReference type="Proteomes" id="UP000559027">
    <property type="component" value="Unassembled WGS sequence"/>
</dbReference>
<protein>
    <submittedName>
        <fullName evidence="1">Uncharacterized protein</fullName>
    </submittedName>
</protein>
<dbReference type="OrthoDB" id="9991317at2759"/>
<evidence type="ECO:0000313" key="1">
    <source>
        <dbReference type="EMBL" id="KAF5359335.1"/>
    </source>
</evidence>
<sequence>MYKIKQHCSMESFRHLRPQRLLWPLSTSVESSRTPLSPPLAMLFRHLCLKWGRIYHLEASIPFAVIALSLTPGGHPRLAHFQQRLAVSLRERYQRQGKVWDLHLVISLQKSALIVVSPKDSDLGWHQQNPAVSCECPWSRFGQLEDLKTSLDFQLRTFSTLANDDPGKEWWMTILALTYCKFYDATGNPDHLESASPEGLKATTGGTTEYHMVTMSPALSYGDPYELTKNPQDLDTSLGLTAKAMSNLPRDDRYYPQSSYTASQQSLHKYRRDYDTTDLEEAPPRCQIAIETTRRNKSSLGLYKGHMVRVYLDFYRRFGSMSDLKLGIDLCLSAITLLPPGHVKLAFQQTNLSNLCVHLYRRHHDTQHLESALRWGALALENVTKTSSLFTDCLHRLSIIYQFKVKVTRDPRESDHALTLMQRVLDATPQNSPDLPGCYNSMVSLYSTRYMGFGGPETRDTTLTYMRAAVEAAKNAQEDHFGGAHHYTVLAGIYTEKFALDQDEEIKKLILNTYRHASHFTTSNPDYQWDLAQKWAPFADSVHTPEALDVYRHAFIIALALLWFGANITTRHEALVKYNVAKMASNAIVSCIWQENYEAAVEFLERSLSVTFNQLLDLQTDLFLLEAHHPGDPDLANNLRQISDELRQLATTTIQSDEEKLDKALSHNSDKMRKLALEGDTLLQQVRTITDFEYFLLPLLFWKLREAAVDGPVVIITSTDMRCDVLIFLSAKPSPFHLCLLRVKAKVPQAQHQHLQKALEELGIHTRNLQEADRGGRVTRWRKGT</sequence>
<dbReference type="AlphaFoldDB" id="A0A8H5G711"/>
<keyword evidence="2" id="KW-1185">Reference proteome</keyword>
<dbReference type="EMBL" id="JAACJO010000004">
    <property type="protein sequence ID" value="KAF5359335.1"/>
    <property type="molecule type" value="Genomic_DNA"/>
</dbReference>
<name>A0A8H5G711_9AGAR</name>
<accession>A0A8H5G711</accession>
<comment type="caution">
    <text evidence="1">The sequence shown here is derived from an EMBL/GenBank/DDBJ whole genome shotgun (WGS) entry which is preliminary data.</text>
</comment>
<gene>
    <name evidence="1" type="ORF">D9756_003252</name>
</gene>